<dbReference type="Proteomes" id="UP000267821">
    <property type="component" value="Unassembled WGS sequence"/>
</dbReference>
<sequence>MSNYSGSNRSAVLSLIGARYTTTYYHAALWITTFSMLYKAPMTAAMAQGYALRLIFQYHYLTYLSTGLHYQCFTASSFLESLARIFKKPTGKYRIRTPYVEQQENDENKPQGNYPQKTPSFCIEPHVPPDPLQQDKLGYTRILLAVSHTSHKVVPINSLILNE</sequence>
<name>A0A3N4M311_9PEZI</name>
<feature type="compositionally biased region" description="Polar residues" evidence="1">
    <location>
        <begin position="110"/>
        <end position="119"/>
    </location>
</feature>
<keyword evidence="3" id="KW-1185">Reference proteome</keyword>
<proteinExistence type="predicted"/>
<evidence type="ECO:0000313" key="3">
    <source>
        <dbReference type="Proteomes" id="UP000267821"/>
    </source>
</evidence>
<evidence type="ECO:0000256" key="1">
    <source>
        <dbReference type="SAM" id="MobiDB-lite"/>
    </source>
</evidence>
<dbReference type="AlphaFoldDB" id="A0A3N4M311"/>
<dbReference type="InParanoid" id="A0A3N4M311"/>
<accession>A0A3N4M311</accession>
<evidence type="ECO:0000313" key="2">
    <source>
        <dbReference type="EMBL" id="RPB29407.1"/>
    </source>
</evidence>
<dbReference type="EMBL" id="ML121527">
    <property type="protein sequence ID" value="RPB29407.1"/>
    <property type="molecule type" value="Genomic_DNA"/>
</dbReference>
<gene>
    <name evidence="2" type="ORF">L211DRAFT_864061</name>
</gene>
<feature type="region of interest" description="Disordered" evidence="1">
    <location>
        <begin position="97"/>
        <end position="119"/>
    </location>
</feature>
<reference evidence="2 3" key="1">
    <citation type="journal article" date="2018" name="Nat. Ecol. Evol.">
        <title>Pezizomycetes genomes reveal the molecular basis of ectomycorrhizal truffle lifestyle.</title>
        <authorList>
            <person name="Murat C."/>
            <person name="Payen T."/>
            <person name="Noel B."/>
            <person name="Kuo A."/>
            <person name="Morin E."/>
            <person name="Chen J."/>
            <person name="Kohler A."/>
            <person name="Krizsan K."/>
            <person name="Balestrini R."/>
            <person name="Da Silva C."/>
            <person name="Montanini B."/>
            <person name="Hainaut M."/>
            <person name="Levati E."/>
            <person name="Barry K.W."/>
            <person name="Belfiori B."/>
            <person name="Cichocki N."/>
            <person name="Clum A."/>
            <person name="Dockter R.B."/>
            <person name="Fauchery L."/>
            <person name="Guy J."/>
            <person name="Iotti M."/>
            <person name="Le Tacon F."/>
            <person name="Lindquist E.A."/>
            <person name="Lipzen A."/>
            <person name="Malagnac F."/>
            <person name="Mello A."/>
            <person name="Molinier V."/>
            <person name="Miyauchi S."/>
            <person name="Poulain J."/>
            <person name="Riccioni C."/>
            <person name="Rubini A."/>
            <person name="Sitrit Y."/>
            <person name="Splivallo R."/>
            <person name="Traeger S."/>
            <person name="Wang M."/>
            <person name="Zifcakova L."/>
            <person name="Wipf D."/>
            <person name="Zambonelli A."/>
            <person name="Paolocci F."/>
            <person name="Nowrousian M."/>
            <person name="Ottonello S."/>
            <person name="Baldrian P."/>
            <person name="Spatafora J.W."/>
            <person name="Henrissat B."/>
            <person name="Nagy L.G."/>
            <person name="Aury J.M."/>
            <person name="Wincker P."/>
            <person name="Grigoriev I.V."/>
            <person name="Bonfante P."/>
            <person name="Martin F.M."/>
        </authorList>
    </citation>
    <scope>NUCLEOTIDE SEQUENCE [LARGE SCALE GENOMIC DNA]</scope>
    <source>
        <strain evidence="2 3">ATCC MYA-4762</strain>
    </source>
</reference>
<protein>
    <submittedName>
        <fullName evidence="2">Uncharacterized protein</fullName>
    </submittedName>
</protein>
<organism evidence="2 3">
    <name type="scientific">Terfezia boudieri ATCC MYA-4762</name>
    <dbReference type="NCBI Taxonomy" id="1051890"/>
    <lineage>
        <taxon>Eukaryota</taxon>
        <taxon>Fungi</taxon>
        <taxon>Dikarya</taxon>
        <taxon>Ascomycota</taxon>
        <taxon>Pezizomycotina</taxon>
        <taxon>Pezizomycetes</taxon>
        <taxon>Pezizales</taxon>
        <taxon>Pezizaceae</taxon>
        <taxon>Terfezia</taxon>
    </lineage>
</organism>